<dbReference type="EMBL" id="QFPP01000038">
    <property type="protein sequence ID" value="PZQ76843.1"/>
    <property type="molecule type" value="Genomic_DNA"/>
</dbReference>
<keyword evidence="1" id="KW-0488">Methylation</keyword>
<proteinExistence type="predicted"/>
<dbReference type="PRINTS" id="PR00813">
    <property type="entry name" value="BCTERIALGSPG"/>
</dbReference>
<dbReference type="InterPro" id="IPR031982">
    <property type="entry name" value="PilE-like"/>
</dbReference>
<dbReference type="InterPro" id="IPR012902">
    <property type="entry name" value="N_methyl_site"/>
</dbReference>
<feature type="transmembrane region" description="Helical" evidence="2">
    <location>
        <begin position="12"/>
        <end position="36"/>
    </location>
</feature>
<sequence>MSPTSSGGRAVGFTLIEVMITVAVIAVLAAIAYPAYSDYVHRARAAEAVGLLGSMQPKLEQFFQDNRTYAGACMPGTVAPVPSTTSFEFTCTLASATYTVTAKGVGSMNGFEYSLKQDGSRNTVALGQGWVGAPATCWITSRGGTC</sequence>
<gene>
    <name evidence="3" type="ORF">DI563_05820</name>
</gene>
<dbReference type="InterPro" id="IPR000983">
    <property type="entry name" value="Bac_GSPG_pilin"/>
</dbReference>
<name>A0A2W5SB03_VARPD</name>
<evidence type="ECO:0008006" key="5">
    <source>
        <dbReference type="Google" id="ProtNLM"/>
    </source>
</evidence>
<dbReference type="GO" id="GO:0043683">
    <property type="term" value="P:type IV pilus assembly"/>
    <property type="evidence" value="ECO:0007669"/>
    <property type="project" value="InterPro"/>
</dbReference>
<protein>
    <recommendedName>
        <fullName evidence="5">Fimbrial protein</fullName>
    </recommendedName>
</protein>
<dbReference type="AlphaFoldDB" id="A0A2W5SB03"/>
<evidence type="ECO:0000313" key="4">
    <source>
        <dbReference type="Proteomes" id="UP000249135"/>
    </source>
</evidence>
<dbReference type="GO" id="GO:0015627">
    <property type="term" value="C:type II protein secretion system complex"/>
    <property type="evidence" value="ECO:0007669"/>
    <property type="project" value="InterPro"/>
</dbReference>
<dbReference type="Pfam" id="PF16732">
    <property type="entry name" value="ComP_DUS"/>
    <property type="match status" value="1"/>
</dbReference>
<dbReference type="Pfam" id="PF07963">
    <property type="entry name" value="N_methyl"/>
    <property type="match status" value="1"/>
</dbReference>
<accession>A0A2W5SB03</accession>
<dbReference type="InterPro" id="IPR045584">
    <property type="entry name" value="Pilin-like"/>
</dbReference>
<organism evidence="3 4">
    <name type="scientific">Variovorax paradoxus</name>
    <dbReference type="NCBI Taxonomy" id="34073"/>
    <lineage>
        <taxon>Bacteria</taxon>
        <taxon>Pseudomonadati</taxon>
        <taxon>Pseudomonadota</taxon>
        <taxon>Betaproteobacteria</taxon>
        <taxon>Burkholderiales</taxon>
        <taxon>Comamonadaceae</taxon>
        <taxon>Variovorax</taxon>
    </lineage>
</organism>
<keyword evidence="2" id="KW-1133">Transmembrane helix</keyword>
<evidence type="ECO:0000313" key="3">
    <source>
        <dbReference type="EMBL" id="PZQ76843.1"/>
    </source>
</evidence>
<dbReference type="NCBIfam" id="TIGR02532">
    <property type="entry name" value="IV_pilin_GFxxxE"/>
    <property type="match status" value="1"/>
</dbReference>
<dbReference type="SUPFAM" id="SSF54523">
    <property type="entry name" value="Pili subunits"/>
    <property type="match status" value="1"/>
</dbReference>
<reference evidence="3 4" key="1">
    <citation type="submission" date="2017-08" db="EMBL/GenBank/DDBJ databases">
        <title>Infants hospitalized years apart are colonized by the same room-sourced microbial strains.</title>
        <authorList>
            <person name="Brooks B."/>
            <person name="Olm M.R."/>
            <person name="Firek B.A."/>
            <person name="Baker R."/>
            <person name="Thomas B.C."/>
            <person name="Morowitz M.J."/>
            <person name="Banfield J.F."/>
        </authorList>
    </citation>
    <scope>NUCLEOTIDE SEQUENCE [LARGE SCALE GENOMIC DNA]</scope>
    <source>
        <strain evidence="3">S2_005_003_R2_41</strain>
    </source>
</reference>
<dbReference type="Gene3D" id="3.30.700.10">
    <property type="entry name" value="Glycoprotein, Type 4 Pilin"/>
    <property type="match status" value="1"/>
</dbReference>
<evidence type="ECO:0000256" key="1">
    <source>
        <dbReference type="ARBA" id="ARBA00022481"/>
    </source>
</evidence>
<evidence type="ECO:0000256" key="2">
    <source>
        <dbReference type="SAM" id="Phobius"/>
    </source>
</evidence>
<comment type="caution">
    <text evidence="3">The sequence shown here is derived from an EMBL/GenBank/DDBJ whole genome shotgun (WGS) entry which is preliminary data.</text>
</comment>
<dbReference type="Proteomes" id="UP000249135">
    <property type="component" value="Unassembled WGS sequence"/>
</dbReference>
<dbReference type="GO" id="GO:0015628">
    <property type="term" value="P:protein secretion by the type II secretion system"/>
    <property type="evidence" value="ECO:0007669"/>
    <property type="project" value="InterPro"/>
</dbReference>
<keyword evidence="2" id="KW-0472">Membrane</keyword>
<keyword evidence="2" id="KW-0812">Transmembrane</keyword>